<evidence type="ECO:0000256" key="11">
    <source>
        <dbReference type="ARBA" id="ARBA00029766"/>
    </source>
</evidence>
<evidence type="ECO:0000256" key="5">
    <source>
        <dbReference type="ARBA" id="ARBA00022679"/>
    </source>
</evidence>
<comment type="function">
    <text evidence="10">Catalyzes the transfer of pyrophosphate from adenosine triphosphate (ATP) to 6-hydroxymethyl-7,8-dihydropterin, an enzymatic step in folate biosynthesis pathway.</text>
</comment>
<evidence type="ECO:0000256" key="10">
    <source>
        <dbReference type="ARBA" id="ARBA00029409"/>
    </source>
</evidence>
<comment type="similarity">
    <text evidence="2">Belongs to the HPPK family.</text>
</comment>
<reference evidence="15" key="1">
    <citation type="journal article" date="2019" name="Int. J. Syst. Evol. Microbiol.">
        <title>The Global Catalogue of Microorganisms (GCM) 10K type strain sequencing project: providing services to taxonomists for standard genome sequencing and annotation.</title>
        <authorList>
            <consortium name="The Broad Institute Genomics Platform"/>
            <consortium name="The Broad Institute Genome Sequencing Center for Infectious Disease"/>
            <person name="Wu L."/>
            <person name="Ma J."/>
        </authorList>
    </citation>
    <scope>NUCLEOTIDE SEQUENCE [LARGE SCALE GENOMIC DNA]</scope>
    <source>
        <strain evidence="15">CGMCC 4.1467</strain>
    </source>
</reference>
<feature type="domain" description="7,8-dihydro-6-hydroxymethylpterin-pyrophosphokinase" evidence="13">
    <location>
        <begin position="92"/>
        <end position="103"/>
    </location>
</feature>
<dbReference type="RefSeq" id="WP_379711059.1">
    <property type="nucleotide sequence ID" value="NZ_JBHTBS010000003.1"/>
</dbReference>
<proteinExistence type="inferred from homology"/>
<keyword evidence="5 14" id="KW-0808">Transferase</keyword>
<name>A0ABW2L6D5_9BACT</name>
<evidence type="ECO:0000256" key="12">
    <source>
        <dbReference type="ARBA" id="ARBA00033413"/>
    </source>
</evidence>
<protein>
    <recommendedName>
        <fullName evidence="4">2-amino-4-hydroxy-6-hydroxymethyldihydropteridine pyrophosphokinase</fullName>
        <ecNumber evidence="3">2.7.6.3</ecNumber>
    </recommendedName>
    <alternativeName>
        <fullName evidence="11">6-hydroxymethyl-7,8-dihydropterin pyrophosphokinase</fullName>
    </alternativeName>
    <alternativeName>
        <fullName evidence="12">7,8-dihydro-6-hydroxymethylpterin-pyrophosphokinase</fullName>
    </alternativeName>
</protein>
<dbReference type="SUPFAM" id="SSF55083">
    <property type="entry name" value="6-hydroxymethyl-7,8-dihydropterin pyrophosphokinase, HPPK"/>
    <property type="match status" value="1"/>
</dbReference>
<dbReference type="Proteomes" id="UP001596472">
    <property type="component" value="Unassembled WGS sequence"/>
</dbReference>
<gene>
    <name evidence="14" type="primary">folK</name>
    <name evidence="14" type="ORF">ACFQY0_07830</name>
</gene>
<keyword evidence="9" id="KW-0289">Folate biosynthesis</keyword>
<evidence type="ECO:0000256" key="9">
    <source>
        <dbReference type="ARBA" id="ARBA00022909"/>
    </source>
</evidence>
<evidence type="ECO:0000259" key="13">
    <source>
        <dbReference type="PROSITE" id="PS00794"/>
    </source>
</evidence>
<dbReference type="EC" id="2.7.6.3" evidence="3"/>
<organism evidence="14 15">
    <name type="scientific">Haloferula chungangensis</name>
    <dbReference type="NCBI Taxonomy" id="1048331"/>
    <lineage>
        <taxon>Bacteria</taxon>
        <taxon>Pseudomonadati</taxon>
        <taxon>Verrucomicrobiota</taxon>
        <taxon>Verrucomicrobiia</taxon>
        <taxon>Verrucomicrobiales</taxon>
        <taxon>Verrucomicrobiaceae</taxon>
        <taxon>Haloferula</taxon>
    </lineage>
</organism>
<dbReference type="PANTHER" id="PTHR43071">
    <property type="entry name" value="2-AMINO-4-HYDROXY-6-HYDROXYMETHYLDIHYDROPTERIDINE PYROPHOSPHOKINASE"/>
    <property type="match status" value="1"/>
</dbReference>
<accession>A0ABW2L6D5</accession>
<evidence type="ECO:0000256" key="8">
    <source>
        <dbReference type="ARBA" id="ARBA00022840"/>
    </source>
</evidence>
<dbReference type="Pfam" id="PF01288">
    <property type="entry name" value="HPPK"/>
    <property type="match status" value="1"/>
</dbReference>
<evidence type="ECO:0000313" key="14">
    <source>
        <dbReference type="EMBL" id="MFC7337082.1"/>
    </source>
</evidence>
<dbReference type="GO" id="GO:0003848">
    <property type="term" value="F:2-amino-4-hydroxy-6-hydroxymethyldihydropteridine diphosphokinase activity"/>
    <property type="evidence" value="ECO:0007669"/>
    <property type="project" value="UniProtKB-EC"/>
</dbReference>
<comment type="pathway">
    <text evidence="1">Cofactor biosynthesis; tetrahydrofolate biosynthesis; 2-amino-4-hydroxy-6-hydroxymethyl-7,8-dihydropteridine diphosphate from 7,8-dihydroneopterin triphosphate: step 4/4.</text>
</comment>
<dbReference type="PANTHER" id="PTHR43071:SF1">
    <property type="entry name" value="2-AMINO-4-HYDROXY-6-HYDROXYMETHYLDIHYDROPTERIDINE PYROPHOSPHOKINASE"/>
    <property type="match status" value="1"/>
</dbReference>
<keyword evidence="8" id="KW-0067">ATP-binding</keyword>
<evidence type="ECO:0000256" key="6">
    <source>
        <dbReference type="ARBA" id="ARBA00022741"/>
    </source>
</evidence>
<dbReference type="InterPro" id="IPR035907">
    <property type="entry name" value="Hppk_sf"/>
</dbReference>
<evidence type="ECO:0000256" key="1">
    <source>
        <dbReference type="ARBA" id="ARBA00005051"/>
    </source>
</evidence>
<keyword evidence="6" id="KW-0547">Nucleotide-binding</keyword>
<keyword evidence="7" id="KW-0418">Kinase</keyword>
<dbReference type="InterPro" id="IPR000550">
    <property type="entry name" value="Hppk"/>
</dbReference>
<evidence type="ECO:0000256" key="3">
    <source>
        <dbReference type="ARBA" id="ARBA00013253"/>
    </source>
</evidence>
<evidence type="ECO:0000256" key="7">
    <source>
        <dbReference type="ARBA" id="ARBA00022777"/>
    </source>
</evidence>
<dbReference type="EMBL" id="JBHTBS010000003">
    <property type="protein sequence ID" value="MFC7337082.1"/>
    <property type="molecule type" value="Genomic_DNA"/>
</dbReference>
<dbReference type="CDD" id="cd00483">
    <property type="entry name" value="HPPK"/>
    <property type="match status" value="1"/>
</dbReference>
<comment type="caution">
    <text evidence="14">The sequence shown here is derived from an EMBL/GenBank/DDBJ whole genome shotgun (WGS) entry which is preliminary data.</text>
</comment>
<keyword evidence="15" id="KW-1185">Reference proteome</keyword>
<sequence>MLRRAGIALGSNLGNRLHHLQAARDLLKKLAPKGSDFLQSPIYQTAPVSCPDGSPDFYNTVVEIEYSGSPYELLDATQAIEFHLGRSQGSERNAPRIVDLDILYLGEATESEGLLELPHPRLTYRRFVLQPLADIRPDLILPGDSATIAEHLSHLDSDEPPLSLVQSAW</sequence>
<dbReference type="NCBIfam" id="TIGR01498">
    <property type="entry name" value="folK"/>
    <property type="match status" value="1"/>
</dbReference>
<evidence type="ECO:0000256" key="4">
    <source>
        <dbReference type="ARBA" id="ARBA00016218"/>
    </source>
</evidence>
<dbReference type="PROSITE" id="PS00794">
    <property type="entry name" value="HPPK"/>
    <property type="match status" value="1"/>
</dbReference>
<evidence type="ECO:0000256" key="2">
    <source>
        <dbReference type="ARBA" id="ARBA00005810"/>
    </source>
</evidence>
<evidence type="ECO:0000313" key="15">
    <source>
        <dbReference type="Proteomes" id="UP001596472"/>
    </source>
</evidence>
<dbReference type="Gene3D" id="3.30.70.560">
    <property type="entry name" value="7,8-Dihydro-6-hydroxymethylpterin-pyrophosphokinase HPPK"/>
    <property type="match status" value="1"/>
</dbReference>